<evidence type="ECO:0000313" key="2">
    <source>
        <dbReference type="Proteomes" id="UP000830116"/>
    </source>
</evidence>
<keyword evidence="2" id="KW-1185">Reference proteome</keyword>
<dbReference type="RefSeq" id="WP_243535446.1">
    <property type="nucleotide sequence ID" value="NZ_CP093442.1"/>
</dbReference>
<proteinExistence type="predicted"/>
<name>A0ABY4CCM7_9BACT</name>
<gene>
    <name evidence="1" type="ORF">MNR06_09585</name>
</gene>
<sequence>MNLREITAELNSLFINYKSTFGEPDFEPPTYAASIPAEGITVNRRLILLNTKIAHPLFTKSALIEKAKLQLVYFHELSHCLPKLQSNYEEEWRADFRAVSMLRQNPETHDLVWEMIAQQAKKTRSFISRINKHEPSEHTIDELRQNLEILTRLVAEMKSGLL</sequence>
<reference evidence="1" key="1">
    <citation type="submission" date="2022-03" db="EMBL/GenBank/DDBJ databases">
        <title>Genome Identification and Characterization of new species Bdellovibrio reynosense LBG001 sp. nov. from a Mexico soil sample.</title>
        <authorList>
            <person name="Camilli A."/>
            <person name="Ajao Y."/>
            <person name="Guo X."/>
        </authorList>
    </citation>
    <scope>NUCLEOTIDE SEQUENCE</scope>
    <source>
        <strain evidence="1">LBG001</strain>
    </source>
</reference>
<accession>A0ABY4CCM7</accession>
<protein>
    <submittedName>
        <fullName evidence="1">Uncharacterized protein</fullName>
    </submittedName>
</protein>
<organism evidence="1 2">
    <name type="scientific">Bdellovibrio reynosensis</name>
    <dbReference type="NCBI Taxonomy" id="2835041"/>
    <lineage>
        <taxon>Bacteria</taxon>
        <taxon>Pseudomonadati</taxon>
        <taxon>Bdellovibrionota</taxon>
        <taxon>Bdellovibrionia</taxon>
        <taxon>Bdellovibrionales</taxon>
        <taxon>Pseudobdellovibrionaceae</taxon>
        <taxon>Bdellovibrio</taxon>
    </lineage>
</organism>
<dbReference type="EMBL" id="CP093442">
    <property type="protein sequence ID" value="UOE99949.1"/>
    <property type="molecule type" value="Genomic_DNA"/>
</dbReference>
<evidence type="ECO:0000313" key="1">
    <source>
        <dbReference type="EMBL" id="UOE99949.1"/>
    </source>
</evidence>
<dbReference type="Proteomes" id="UP000830116">
    <property type="component" value="Chromosome"/>
</dbReference>